<sequence length="259" mass="27653">MHTAPMNGGGTALFDRMASTGTKLLAAYFPVADPLVPLELLDVYGDERVDLIELGIRAPDPHLEGDTIRRSMLRSTGSGRVADAGEALQRMAGFSSGSQSVIFAYPHPELVAGTEDWDGADILLCAGPYTSTRDHIVSGARAADVSIAEFVPYRIEDADLERASTASSYVMLQYAPGKTGIRDGFDRSARARLQQLRQHGIAAPILLGVGISTSDQCRHALDCGADGIVVGSKTVMMAEKGRAALTDYLGEIRRVMDGR</sequence>
<dbReference type="SUPFAM" id="SSF51366">
    <property type="entry name" value="Ribulose-phoshate binding barrel"/>
    <property type="match status" value="1"/>
</dbReference>
<evidence type="ECO:0000256" key="7">
    <source>
        <dbReference type="ARBA" id="ARBA00023239"/>
    </source>
</evidence>
<dbReference type="InterPro" id="IPR002028">
    <property type="entry name" value="Trp_synthase_suA"/>
</dbReference>
<dbReference type="GO" id="GO:0004834">
    <property type="term" value="F:tryptophan synthase activity"/>
    <property type="evidence" value="ECO:0007669"/>
    <property type="project" value="UniProtKB-EC"/>
</dbReference>
<evidence type="ECO:0000256" key="6">
    <source>
        <dbReference type="ARBA" id="ARBA00023141"/>
    </source>
</evidence>
<comment type="pathway">
    <text evidence="1">Amino-acid biosynthesis; L-tryptophan biosynthesis; L-tryptophan from chorismate: step 5/5.</text>
</comment>
<evidence type="ECO:0000313" key="10">
    <source>
        <dbReference type="Proteomes" id="UP001148313"/>
    </source>
</evidence>
<evidence type="ECO:0000256" key="4">
    <source>
        <dbReference type="ARBA" id="ARBA00022605"/>
    </source>
</evidence>
<name>A0ABT4VQC6_9HYPH</name>
<dbReference type="Gene3D" id="3.20.20.70">
    <property type="entry name" value="Aldolase class I"/>
    <property type="match status" value="1"/>
</dbReference>
<dbReference type="PANTHER" id="PTHR43406:SF1">
    <property type="entry name" value="TRYPTOPHAN SYNTHASE ALPHA CHAIN, CHLOROPLASTIC"/>
    <property type="match status" value="1"/>
</dbReference>
<evidence type="ECO:0000256" key="1">
    <source>
        <dbReference type="ARBA" id="ARBA00004733"/>
    </source>
</evidence>
<keyword evidence="7 9" id="KW-0456">Lyase</keyword>
<dbReference type="Proteomes" id="UP001148313">
    <property type="component" value="Unassembled WGS sequence"/>
</dbReference>
<reference evidence="9" key="1">
    <citation type="submission" date="2022-11" db="EMBL/GenBank/DDBJ databases">
        <title>Hoeflea poritis sp. nov., isolated from scleractinian coral Porites lutea.</title>
        <authorList>
            <person name="Zhang G."/>
            <person name="Wei Q."/>
            <person name="Cai L."/>
        </authorList>
    </citation>
    <scope>NUCLEOTIDE SEQUENCE</scope>
    <source>
        <strain evidence="9">E7-10</strain>
    </source>
</reference>
<evidence type="ECO:0000256" key="3">
    <source>
        <dbReference type="ARBA" id="ARBA00012043"/>
    </source>
</evidence>
<keyword evidence="4" id="KW-0028">Amino-acid biosynthesis</keyword>
<keyword evidence="6" id="KW-0057">Aromatic amino acid biosynthesis</keyword>
<dbReference type="RefSeq" id="WP_271090723.1">
    <property type="nucleotide sequence ID" value="NZ_JAPJZH010000010.1"/>
</dbReference>
<dbReference type="Pfam" id="PF00290">
    <property type="entry name" value="Trp_syntA"/>
    <property type="match status" value="1"/>
</dbReference>
<keyword evidence="5" id="KW-0822">Tryptophan biosynthesis</keyword>
<proteinExistence type="predicted"/>
<dbReference type="InterPro" id="IPR011060">
    <property type="entry name" value="RibuloseP-bd_barrel"/>
</dbReference>
<evidence type="ECO:0000256" key="2">
    <source>
        <dbReference type="ARBA" id="ARBA00011270"/>
    </source>
</evidence>
<comment type="caution">
    <text evidence="9">The sequence shown here is derived from an EMBL/GenBank/DDBJ whole genome shotgun (WGS) entry which is preliminary data.</text>
</comment>
<comment type="catalytic activity">
    <reaction evidence="8">
        <text>(1S,2R)-1-C-(indol-3-yl)glycerol 3-phosphate + L-serine = D-glyceraldehyde 3-phosphate + L-tryptophan + H2O</text>
        <dbReference type="Rhea" id="RHEA:10532"/>
        <dbReference type="ChEBI" id="CHEBI:15377"/>
        <dbReference type="ChEBI" id="CHEBI:33384"/>
        <dbReference type="ChEBI" id="CHEBI:57912"/>
        <dbReference type="ChEBI" id="CHEBI:58866"/>
        <dbReference type="ChEBI" id="CHEBI:59776"/>
        <dbReference type="EC" id="4.2.1.20"/>
    </reaction>
</comment>
<evidence type="ECO:0000256" key="8">
    <source>
        <dbReference type="ARBA" id="ARBA00049047"/>
    </source>
</evidence>
<protein>
    <recommendedName>
        <fullName evidence="3">tryptophan synthase</fullName>
        <ecNumber evidence="3">4.2.1.20</ecNumber>
    </recommendedName>
</protein>
<keyword evidence="10" id="KW-1185">Reference proteome</keyword>
<organism evidence="9 10">
    <name type="scientific">Hoeflea poritis</name>
    <dbReference type="NCBI Taxonomy" id="2993659"/>
    <lineage>
        <taxon>Bacteria</taxon>
        <taxon>Pseudomonadati</taxon>
        <taxon>Pseudomonadota</taxon>
        <taxon>Alphaproteobacteria</taxon>
        <taxon>Hyphomicrobiales</taxon>
        <taxon>Rhizobiaceae</taxon>
        <taxon>Hoeflea</taxon>
    </lineage>
</organism>
<evidence type="ECO:0000256" key="5">
    <source>
        <dbReference type="ARBA" id="ARBA00022822"/>
    </source>
</evidence>
<gene>
    <name evidence="9" type="ORF">OOZ53_16285</name>
</gene>
<dbReference type="EMBL" id="JAPJZH010000010">
    <property type="protein sequence ID" value="MDA4846919.1"/>
    <property type="molecule type" value="Genomic_DNA"/>
</dbReference>
<dbReference type="InterPro" id="IPR013785">
    <property type="entry name" value="Aldolase_TIM"/>
</dbReference>
<evidence type="ECO:0000313" key="9">
    <source>
        <dbReference type="EMBL" id="MDA4846919.1"/>
    </source>
</evidence>
<comment type="subunit">
    <text evidence="2">Tetramer of two alpha and two beta chains.</text>
</comment>
<dbReference type="EC" id="4.2.1.20" evidence="3"/>
<dbReference type="PANTHER" id="PTHR43406">
    <property type="entry name" value="TRYPTOPHAN SYNTHASE, ALPHA CHAIN"/>
    <property type="match status" value="1"/>
</dbReference>
<accession>A0ABT4VQC6</accession>